<dbReference type="PANTHER" id="PTHR23419">
    <property type="entry name" value="DIVALENT CATION TOLERANCE CUTA-RELATED"/>
    <property type="match status" value="1"/>
</dbReference>
<proteinExistence type="inferred from homology"/>
<dbReference type="OMA" id="VMENHTY"/>
<evidence type="ECO:0000256" key="1">
    <source>
        <dbReference type="ARBA" id="ARBA00010169"/>
    </source>
</evidence>
<reference evidence="2" key="2">
    <citation type="submission" date="2022-06" db="UniProtKB">
        <authorList>
            <consortium name="EnsemblMetazoa"/>
        </authorList>
    </citation>
    <scope>IDENTIFICATION</scope>
    <source>
        <strain evidence="2">DF5081</strain>
    </source>
</reference>
<dbReference type="Pfam" id="PF03091">
    <property type="entry name" value="CutA1"/>
    <property type="match status" value="1"/>
</dbReference>
<evidence type="ECO:0000313" key="2">
    <source>
        <dbReference type="EnsemblMetazoa" id="CJA19278.1"/>
    </source>
</evidence>
<dbReference type="Gene3D" id="3.30.70.120">
    <property type="match status" value="1"/>
</dbReference>
<dbReference type="InterPro" id="IPR004323">
    <property type="entry name" value="Ion_tolerance_CutA"/>
</dbReference>
<dbReference type="GO" id="GO:0010038">
    <property type="term" value="P:response to metal ion"/>
    <property type="evidence" value="ECO:0007669"/>
    <property type="project" value="InterPro"/>
</dbReference>
<organism evidence="2 3">
    <name type="scientific">Caenorhabditis japonica</name>
    <dbReference type="NCBI Taxonomy" id="281687"/>
    <lineage>
        <taxon>Eukaryota</taxon>
        <taxon>Metazoa</taxon>
        <taxon>Ecdysozoa</taxon>
        <taxon>Nematoda</taxon>
        <taxon>Chromadorea</taxon>
        <taxon>Rhabditida</taxon>
        <taxon>Rhabditina</taxon>
        <taxon>Rhabditomorpha</taxon>
        <taxon>Rhabditoidea</taxon>
        <taxon>Rhabditidae</taxon>
        <taxon>Peloderinae</taxon>
        <taxon>Caenorhabditis</taxon>
    </lineage>
</organism>
<dbReference type="Proteomes" id="UP000005237">
    <property type="component" value="Unassembled WGS sequence"/>
</dbReference>
<dbReference type="EnsemblMetazoa" id="CJA19278.1">
    <property type="protein sequence ID" value="CJA19278.1"/>
    <property type="gene ID" value="WBGene00138482"/>
</dbReference>
<reference evidence="3" key="1">
    <citation type="submission" date="2010-08" db="EMBL/GenBank/DDBJ databases">
        <authorList>
            <consortium name="Caenorhabditis japonica Sequencing Consortium"/>
            <person name="Wilson R.K."/>
        </authorList>
    </citation>
    <scope>NUCLEOTIDE SEQUENCE [LARGE SCALE GENOMIC DNA]</scope>
    <source>
        <strain evidence="3">DF5081</strain>
    </source>
</reference>
<comment type="similarity">
    <text evidence="1">Belongs to the CutA family.</text>
</comment>
<accession>A0A8R1I7L4</accession>
<evidence type="ECO:0008006" key="4">
    <source>
        <dbReference type="Google" id="ProtNLM"/>
    </source>
</evidence>
<evidence type="ECO:0000313" key="3">
    <source>
        <dbReference type="Proteomes" id="UP000005237"/>
    </source>
</evidence>
<name>A0A8R1I7L4_CAEJA</name>
<dbReference type="PANTHER" id="PTHR23419:SF8">
    <property type="entry name" value="FI09726P"/>
    <property type="match status" value="1"/>
</dbReference>
<sequence>MSIPAVKTVVAYVTTPSKEVGTKLARTVVTEGLVGCANIIPGVTSVYQWKGEIEEDEEHVVLLKTVDSNVQKLEERVKSLHPAETPCFFTLPIDRISNDFGKWLIDSTKVTESG</sequence>
<dbReference type="AlphaFoldDB" id="A0A8R1I7L4"/>
<dbReference type="InterPro" id="IPR011322">
    <property type="entry name" value="N-reg_PII-like_a/b"/>
</dbReference>
<dbReference type="SUPFAM" id="SSF54913">
    <property type="entry name" value="GlnB-like"/>
    <property type="match status" value="1"/>
</dbReference>
<keyword evidence="3" id="KW-1185">Reference proteome</keyword>
<dbReference type="GO" id="GO:0005507">
    <property type="term" value="F:copper ion binding"/>
    <property type="evidence" value="ECO:0007669"/>
    <property type="project" value="TreeGrafter"/>
</dbReference>
<dbReference type="InterPro" id="IPR015867">
    <property type="entry name" value="N-reg_PII/ATP_PRibTrfase_C"/>
</dbReference>
<protein>
    <recommendedName>
        <fullName evidence="4">Divalent-cation tolerance protein CutA</fullName>
    </recommendedName>
</protein>